<sequence length="63" mass="7319">MKFEEIGRVLGISSSEAFKIYKRALLKLSHPKNKSKWESILEDLAEIKKLQEKDSNTERGEKL</sequence>
<dbReference type="InterPro" id="IPR013324">
    <property type="entry name" value="RNA_pol_sigma_r3/r4-like"/>
</dbReference>
<dbReference type="InterPro" id="IPR036388">
    <property type="entry name" value="WH-like_DNA-bd_sf"/>
</dbReference>
<dbReference type="AlphaFoldDB" id="A0A2W6MRY9"/>
<dbReference type="Proteomes" id="UP000249746">
    <property type="component" value="Unassembled WGS sequence"/>
</dbReference>
<dbReference type="OrthoDB" id="5325847at2"/>
<reference evidence="1 2" key="1">
    <citation type="submission" date="2017-03" db="EMBL/GenBank/DDBJ databases">
        <title>Genomic and clinical evidence uncovers the enterohepatic species Helicobacter valdiviensis as a potential human intestinal pathogen.</title>
        <authorList>
            <person name="Fresia P."/>
            <person name="Jara R."/>
            <person name="Sierra R."/>
            <person name="Ferres I."/>
            <person name="Greif G."/>
            <person name="Iraola G."/>
            <person name="Collado L."/>
        </authorList>
    </citation>
    <scope>NUCLEOTIDE SEQUENCE [LARGE SCALE GENOMIC DNA]</scope>
    <source>
        <strain evidence="1 2">WBE14</strain>
    </source>
</reference>
<dbReference type="RefSeq" id="WP_111230592.1">
    <property type="nucleotide sequence ID" value="NZ_NBIU01000044.1"/>
</dbReference>
<dbReference type="Gene3D" id="1.10.10.10">
    <property type="entry name" value="Winged helix-like DNA-binding domain superfamily/Winged helix DNA-binding domain"/>
    <property type="match status" value="1"/>
</dbReference>
<accession>A0A2W6MRY9</accession>
<gene>
    <name evidence="1" type="ORF">B6S12_09665</name>
</gene>
<protein>
    <recommendedName>
        <fullName evidence="3">RNA polymerase subunit sigma-70</fullName>
    </recommendedName>
</protein>
<evidence type="ECO:0000313" key="2">
    <source>
        <dbReference type="Proteomes" id="UP000249746"/>
    </source>
</evidence>
<organism evidence="1 2">
    <name type="scientific">Helicobacter valdiviensis</name>
    <dbReference type="NCBI Taxonomy" id="1458358"/>
    <lineage>
        <taxon>Bacteria</taxon>
        <taxon>Pseudomonadati</taxon>
        <taxon>Campylobacterota</taxon>
        <taxon>Epsilonproteobacteria</taxon>
        <taxon>Campylobacterales</taxon>
        <taxon>Helicobacteraceae</taxon>
        <taxon>Helicobacter</taxon>
    </lineage>
</organism>
<comment type="caution">
    <text evidence="1">The sequence shown here is derived from an EMBL/GenBank/DDBJ whole genome shotgun (WGS) entry which is preliminary data.</text>
</comment>
<name>A0A2W6MRY9_9HELI</name>
<keyword evidence="2" id="KW-1185">Reference proteome</keyword>
<proteinExistence type="predicted"/>
<evidence type="ECO:0008006" key="3">
    <source>
        <dbReference type="Google" id="ProtNLM"/>
    </source>
</evidence>
<dbReference type="SUPFAM" id="SSF88659">
    <property type="entry name" value="Sigma3 and sigma4 domains of RNA polymerase sigma factors"/>
    <property type="match status" value="1"/>
</dbReference>
<evidence type="ECO:0000313" key="1">
    <source>
        <dbReference type="EMBL" id="PZT47315.1"/>
    </source>
</evidence>
<dbReference type="EMBL" id="NBIU01000044">
    <property type="protein sequence ID" value="PZT47315.1"/>
    <property type="molecule type" value="Genomic_DNA"/>
</dbReference>